<protein>
    <submittedName>
        <fullName evidence="5">GNAT superfamily N-acetyltransferase</fullName>
    </submittedName>
</protein>
<comment type="caution">
    <text evidence="5">The sequence shown here is derived from an EMBL/GenBank/DDBJ whole genome shotgun (WGS) entry which is preliminary data.</text>
</comment>
<dbReference type="RefSeq" id="WP_210304933.1">
    <property type="nucleotide sequence ID" value="NZ_BMHX01000002.1"/>
</dbReference>
<reference evidence="5 6" key="1">
    <citation type="submission" date="2020-08" db="EMBL/GenBank/DDBJ databases">
        <title>Genomic Encyclopedia of Type Strains, Phase IV (KMG-IV): sequencing the most valuable type-strain genomes for metagenomic binning, comparative biology and taxonomic classification.</title>
        <authorList>
            <person name="Goeker M."/>
        </authorList>
    </citation>
    <scope>NUCLEOTIDE SEQUENCE [LARGE SCALE GENOMIC DNA]</scope>
    <source>
        <strain evidence="5 6">DSM 101465</strain>
    </source>
</reference>
<dbReference type="PANTHER" id="PTHR43800">
    <property type="entry name" value="PEPTIDYL-LYSINE N-ACETYLTRANSFERASE YJAB"/>
    <property type="match status" value="1"/>
</dbReference>
<dbReference type="AlphaFoldDB" id="A0A841KDF4"/>
<dbReference type="InterPro" id="IPR016181">
    <property type="entry name" value="Acyl_CoA_acyltransferase"/>
</dbReference>
<dbReference type="Gene3D" id="3.40.630.30">
    <property type="match status" value="1"/>
</dbReference>
<dbReference type="InterPro" id="IPR000182">
    <property type="entry name" value="GNAT_dom"/>
</dbReference>
<dbReference type="PROSITE" id="PS51186">
    <property type="entry name" value="GNAT"/>
    <property type="match status" value="1"/>
</dbReference>
<evidence type="ECO:0000256" key="2">
    <source>
        <dbReference type="ARBA" id="ARBA00023315"/>
    </source>
</evidence>
<dbReference type="Pfam" id="PF00583">
    <property type="entry name" value="Acetyltransf_1"/>
    <property type="match status" value="1"/>
</dbReference>
<evidence type="ECO:0000259" key="4">
    <source>
        <dbReference type="PROSITE" id="PS51186"/>
    </source>
</evidence>
<evidence type="ECO:0000256" key="1">
    <source>
        <dbReference type="ARBA" id="ARBA00022679"/>
    </source>
</evidence>
<name>A0A841KDF4_9HYPH</name>
<proteinExistence type="predicted"/>
<dbReference type="GO" id="GO:0016747">
    <property type="term" value="F:acyltransferase activity, transferring groups other than amino-acyl groups"/>
    <property type="evidence" value="ECO:0007669"/>
    <property type="project" value="InterPro"/>
</dbReference>
<sequence>MRDRSRPTDEPGAPAPYRIRPTQAADLCHLPDVERSAGERFRASDLAWIADQPRLPVESHARYLGWHWVATDADDRPVGFILARPSGNMIHIGEVSVAQPHQGRGLGRALIAAVRAKACRQG</sequence>
<organism evidence="5 6">
    <name type="scientific">Chelatococcus composti</name>
    <dbReference type="NCBI Taxonomy" id="1743235"/>
    <lineage>
        <taxon>Bacteria</taxon>
        <taxon>Pseudomonadati</taxon>
        <taxon>Pseudomonadota</taxon>
        <taxon>Alphaproteobacteria</taxon>
        <taxon>Hyphomicrobiales</taxon>
        <taxon>Chelatococcaceae</taxon>
        <taxon>Chelatococcus</taxon>
    </lineage>
</organism>
<keyword evidence="1 5" id="KW-0808">Transferase</keyword>
<gene>
    <name evidence="5" type="ORF">HNQ73_000927</name>
</gene>
<accession>A0A841KDF4</accession>
<feature type="domain" description="N-acetyltransferase" evidence="4">
    <location>
        <begin position="17"/>
        <end position="122"/>
    </location>
</feature>
<dbReference type="SUPFAM" id="SSF55729">
    <property type="entry name" value="Acyl-CoA N-acyltransferases (Nat)"/>
    <property type="match status" value="1"/>
</dbReference>
<dbReference type="PANTHER" id="PTHR43800:SF1">
    <property type="entry name" value="PEPTIDYL-LYSINE N-ACETYLTRANSFERASE YJAB"/>
    <property type="match status" value="1"/>
</dbReference>
<evidence type="ECO:0000313" key="5">
    <source>
        <dbReference type="EMBL" id="MBB6167309.1"/>
    </source>
</evidence>
<dbReference type="EMBL" id="JACHEH010000002">
    <property type="protein sequence ID" value="MBB6167309.1"/>
    <property type="molecule type" value="Genomic_DNA"/>
</dbReference>
<dbReference type="CDD" id="cd04301">
    <property type="entry name" value="NAT_SF"/>
    <property type="match status" value="1"/>
</dbReference>
<evidence type="ECO:0000313" key="6">
    <source>
        <dbReference type="Proteomes" id="UP000588017"/>
    </source>
</evidence>
<dbReference type="Proteomes" id="UP000588017">
    <property type="component" value="Unassembled WGS sequence"/>
</dbReference>
<evidence type="ECO:0000256" key="3">
    <source>
        <dbReference type="SAM" id="MobiDB-lite"/>
    </source>
</evidence>
<keyword evidence="6" id="KW-1185">Reference proteome</keyword>
<keyword evidence="2" id="KW-0012">Acyltransferase</keyword>
<feature type="region of interest" description="Disordered" evidence="3">
    <location>
        <begin position="1"/>
        <end position="21"/>
    </location>
</feature>